<proteinExistence type="predicted"/>
<gene>
    <name evidence="1" type="ORF">MTBPR1_60234</name>
</gene>
<accession>A0A1C3RKH5</accession>
<evidence type="ECO:0000313" key="1">
    <source>
        <dbReference type="EMBL" id="SCA57721.1"/>
    </source>
</evidence>
<dbReference type="Proteomes" id="UP000231658">
    <property type="component" value="Unassembled WGS sequence"/>
</dbReference>
<protein>
    <submittedName>
        <fullName evidence="1">Uncharacterized protein</fullName>
    </submittedName>
</protein>
<reference evidence="1 2" key="1">
    <citation type="submission" date="2016-07" db="EMBL/GenBank/DDBJ databases">
        <authorList>
            <person name="Lefevre C.T."/>
        </authorList>
    </citation>
    <scope>NUCLEOTIDE SEQUENCE [LARGE SCALE GENOMIC DNA]</scope>
    <source>
        <strain evidence="1">PR1</strain>
    </source>
</reference>
<evidence type="ECO:0000313" key="2">
    <source>
        <dbReference type="Proteomes" id="UP000231658"/>
    </source>
</evidence>
<name>A0A1C3RKH5_9PROT</name>
<organism evidence="1 2">
    <name type="scientific">Candidatus Terasakiella magnetica</name>
    <dbReference type="NCBI Taxonomy" id="1867952"/>
    <lineage>
        <taxon>Bacteria</taxon>
        <taxon>Pseudomonadati</taxon>
        <taxon>Pseudomonadota</taxon>
        <taxon>Alphaproteobacteria</taxon>
        <taxon>Rhodospirillales</taxon>
        <taxon>Terasakiellaceae</taxon>
        <taxon>Terasakiella</taxon>
    </lineage>
</organism>
<dbReference type="EMBL" id="FLYE01000045">
    <property type="protein sequence ID" value="SCA57721.1"/>
    <property type="molecule type" value="Genomic_DNA"/>
</dbReference>
<dbReference type="AlphaFoldDB" id="A0A1C3RKH5"/>
<dbReference type="RefSeq" id="WP_069189723.1">
    <property type="nucleotide sequence ID" value="NZ_FLYE01000045.1"/>
</dbReference>
<keyword evidence="2" id="KW-1185">Reference proteome</keyword>
<sequence>MASSYYIDKNDQGQDFIYKVIIDDLKLCQKSPEVLASVDLRTELFCELSDYTIKYFNGIERLLRAKNCEHFDALEKYQWSLLQDLSELQWSIEHGCESKMIKETLYSLLIRLNAVKHYLDEKCDFCLCLLLPKSCGNLRA</sequence>